<comment type="caution">
    <text evidence="4">The sequence shown here is derived from an EMBL/GenBank/DDBJ whole genome shotgun (WGS) entry which is preliminary data.</text>
</comment>
<organism evidence="4 5">
    <name type="scientific">Halalkalibacter alkalisediminis</name>
    <dbReference type="NCBI Taxonomy" id="935616"/>
    <lineage>
        <taxon>Bacteria</taxon>
        <taxon>Bacillati</taxon>
        <taxon>Bacillota</taxon>
        <taxon>Bacilli</taxon>
        <taxon>Bacillales</taxon>
        <taxon>Bacillaceae</taxon>
        <taxon>Halalkalibacter</taxon>
    </lineage>
</organism>
<dbReference type="InterPro" id="IPR006059">
    <property type="entry name" value="SBP"/>
</dbReference>
<protein>
    <submittedName>
        <fullName evidence="4">ABC transporter substrate-binding protein</fullName>
    </submittedName>
</protein>
<evidence type="ECO:0000313" key="5">
    <source>
        <dbReference type="Proteomes" id="UP001589833"/>
    </source>
</evidence>
<keyword evidence="2" id="KW-0813">Transport</keyword>
<evidence type="ECO:0000256" key="2">
    <source>
        <dbReference type="ARBA" id="ARBA00022448"/>
    </source>
</evidence>
<name>A0ABV6NEF7_9BACI</name>
<dbReference type="Gene3D" id="3.40.190.10">
    <property type="entry name" value="Periplasmic binding protein-like II"/>
    <property type="match status" value="2"/>
</dbReference>
<dbReference type="PANTHER" id="PTHR43649">
    <property type="entry name" value="ARABINOSE-BINDING PROTEIN-RELATED"/>
    <property type="match status" value="1"/>
</dbReference>
<dbReference type="RefSeq" id="WP_273846108.1">
    <property type="nucleotide sequence ID" value="NZ_JAQQWT010000016.1"/>
</dbReference>
<evidence type="ECO:0000256" key="3">
    <source>
        <dbReference type="SAM" id="SignalP"/>
    </source>
</evidence>
<dbReference type="PANTHER" id="PTHR43649:SF29">
    <property type="entry name" value="OSMOPROTECTIVE COMPOUNDS-BINDING PROTEIN GGTB"/>
    <property type="match status" value="1"/>
</dbReference>
<evidence type="ECO:0000256" key="1">
    <source>
        <dbReference type="ARBA" id="ARBA00008520"/>
    </source>
</evidence>
<keyword evidence="3" id="KW-0732">Signal</keyword>
<feature type="signal peptide" evidence="3">
    <location>
        <begin position="1"/>
        <end position="18"/>
    </location>
</feature>
<dbReference type="Pfam" id="PF01547">
    <property type="entry name" value="SBP_bac_1"/>
    <property type="match status" value="1"/>
</dbReference>
<dbReference type="SUPFAM" id="SSF53850">
    <property type="entry name" value="Periplasmic binding protein-like II"/>
    <property type="match status" value="1"/>
</dbReference>
<feature type="chain" id="PRO_5047302529" evidence="3">
    <location>
        <begin position="19"/>
        <end position="435"/>
    </location>
</feature>
<reference evidence="4 5" key="1">
    <citation type="submission" date="2024-09" db="EMBL/GenBank/DDBJ databases">
        <authorList>
            <person name="Sun Q."/>
            <person name="Mori K."/>
        </authorList>
    </citation>
    <scope>NUCLEOTIDE SEQUENCE [LARGE SCALE GENOMIC DNA]</scope>
    <source>
        <strain evidence="4 5">NCAIM B.02301</strain>
    </source>
</reference>
<keyword evidence="5" id="KW-1185">Reference proteome</keyword>
<dbReference type="Proteomes" id="UP001589833">
    <property type="component" value="Unassembled WGS sequence"/>
</dbReference>
<comment type="similarity">
    <text evidence="1">Belongs to the bacterial solute-binding protein 1 family.</text>
</comment>
<accession>A0ABV6NEF7</accession>
<gene>
    <name evidence="4" type="ORF">ACFFH4_08760</name>
</gene>
<dbReference type="EMBL" id="JBHLTR010000011">
    <property type="protein sequence ID" value="MFC0559140.1"/>
    <property type="molecule type" value="Genomic_DNA"/>
</dbReference>
<sequence length="435" mass="48758">MKRLTFIFLMIFSVLLLAACSDSASNSNSSPAPDTGTATETKDTVTLNFFHRWPNDPHNQYFKDVVEEFEKENPHIKIETEAVLNDSYKDKVRVLLGTSTNIPDVYFSWSGEFGHNFVRAEKALDLTPYLEEDTNWKDSFVETQMEPFSLNGKQYGAPWAMGGKAFFYNKDIFAELGLEVPNTWDEFIVVLDKITTTDYTPIAFGNKAPWAVSHYIGTLNQKLIDHDQRMTDYDQSTGEFTDPGYVEAMEKLNQLSPYFNESPNSLEHQFAREMFMNGQAAMAYLEMGETRLVEPGAGFEIGFFDFPTLDNEKGKEGYISGGPEGFMVSSTTEHPEEAVAFLKFLTSKEMGEKLLTDVGLFSAIKGTVNESNSSELQREAVDVILNAEGIALWLDTDINISVVDAYLSGAQLMLTGDKTPEDIINDVQQVAKSIK</sequence>
<dbReference type="InterPro" id="IPR050490">
    <property type="entry name" value="Bact_solute-bd_prot1"/>
</dbReference>
<proteinExistence type="inferred from homology"/>
<evidence type="ECO:0000313" key="4">
    <source>
        <dbReference type="EMBL" id="MFC0559140.1"/>
    </source>
</evidence>
<dbReference type="PROSITE" id="PS51257">
    <property type="entry name" value="PROKAR_LIPOPROTEIN"/>
    <property type="match status" value="1"/>
</dbReference>